<keyword evidence="2" id="KW-1185">Reference proteome</keyword>
<sequence length="132" mass="15200">MAQKLIYLATLERLDTWVKYRSSLCNDCQATCCTMPAEVKLPDLVRMGVVDPFEAEHDAPKNIAKRLEKAGVIEHFNFKQSIFTLARMANGDCRYLDNETRRCTIYELRPNTCRNHPKIGPRPGYCAYRSKP</sequence>
<evidence type="ECO:0000313" key="1">
    <source>
        <dbReference type="EMBL" id="MBE9610089.1"/>
    </source>
</evidence>
<organism evidence="1 2">
    <name type="scientific">Chitinilyticum piscinae</name>
    <dbReference type="NCBI Taxonomy" id="2866724"/>
    <lineage>
        <taxon>Bacteria</taxon>
        <taxon>Pseudomonadati</taxon>
        <taxon>Pseudomonadota</taxon>
        <taxon>Betaproteobacteria</taxon>
        <taxon>Neisseriales</taxon>
        <taxon>Chitinibacteraceae</taxon>
        <taxon>Chitinilyticum</taxon>
    </lineage>
</organism>
<proteinExistence type="predicted"/>
<name>A0A8J7KFL5_9NEIS</name>
<gene>
    <name evidence="1" type="ORF">INR99_12130</name>
</gene>
<reference evidence="1 2" key="1">
    <citation type="submission" date="2020-10" db="EMBL/GenBank/DDBJ databases">
        <title>The genome sequence of Chitinilyticum litopenaei 4Y14.</title>
        <authorList>
            <person name="Liu Y."/>
        </authorList>
    </citation>
    <scope>NUCLEOTIDE SEQUENCE [LARGE SCALE GENOMIC DNA]</scope>
    <source>
        <strain evidence="1 2">4Y14</strain>
    </source>
</reference>
<dbReference type="EMBL" id="JADFUA010000007">
    <property type="protein sequence ID" value="MBE9610089.1"/>
    <property type="molecule type" value="Genomic_DNA"/>
</dbReference>
<dbReference type="PANTHER" id="PTHR35866:SF1">
    <property type="entry name" value="YKGJ FAMILY CYSTEINE CLUSTER PROTEIN"/>
    <property type="match status" value="1"/>
</dbReference>
<dbReference type="AlphaFoldDB" id="A0A8J7KFL5"/>
<evidence type="ECO:0000313" key="2">
    <source>
        <dbReference type="Proteomes" id="UP000604481"/>
    </source>
</evidence>
<dbReference type="Proteomes" id="UP000604481">
    <property type="component" value="Unassembled WGS sequence"/>
</dbReference>
<comment type="caution">
    <text evidence="1">The sequence shown here is derived from an EMBL/GenBank/DDBJ whole genome shotgun (WGS) entry which is preliminary data.</text>
</comment>
<dbReference type="PANTHER" id="PTHR35866">
    <property type="entry name" value="PUTATIVE-RELATED"/>
    <property type="match status" value="1"/>
</dbReference>
<protein>
    <submittedName>
        <fullName evidence="1">YkgJ family cysteine cluster protein</fullName>
    </submittedName>
</protein>
<dbReference type="Pfam" id="PF03692">
    <property type="entry name" value="CxxCxxCC"/>
    <property type="match status" value="1"/>
</dbReference>
<accession>A0A8J7KFL5</accession>
<dbReference type="RefSeq" id="WP_194116618.1">
    <property type="nucleotide sequence ID" value="NZ_JADFUA010000007.1"/>
</dbReference>
<dbReference type="InterPro" id="IPR005358">
    <property type="entry name" value="Puta_zinc/iron-chelating_dom"/>
</dbReference>